<evidence type="ECO:0000313" key="1">
    <source>
        <dbReference type="EMBL" id="MBA4452070.1"/>
    </source>
</evidence>
<proteinExistence type="predicted"/>
<dbReference type="EMBL" id="JACEMZ010000009">
    <property type="protein sequence ID" value="MBA4452070.1"/>
    <property type="molecule type" value="Genomic_DNA"/>
</dbReference>
<gene>
    <name evidence="1" type="ORF">H2B03_02700</name>
</gene>
<comment type="caution">
    <text evidence="1">The sequence shown here is derived from an EMBL/GenBank/DDBJ whole genome shotgun (WGS) entry which is preliminary data.</text>
</comment>
<evidence type="ECO:0000313" key="2">
    <source>
        <dbReference type="Proteomes" id="UP000559653"/>
    </source>
</evidence>
<dbReference type="Proteomes" id="UP000559653">
    <property type="component" value="Unassembled WGS sequence"/>
</dbReference>
<accession>A0AC60VXC8</accession>
<name>A0AC60VXC8_9ARCH</name>
<reference evidence="1 2" key="1">
    <citation type="journal article" date="2020" name="Appl. Environ. Microbiol.">
        <title>Genomic Characteristics of a Novel Species of Ammonia-Oxidizing Archaea from the Jiulong River Estuary.</title>
        <authorList>
            <person name="Zou D."/>
            <person name="Wan R."/>
            <person name="Han L."/>
            <person name="Xu M.N."/>
            <person name="Liu Y."/>
            <person name="Liu H."/>
            <person name="Kao S.J."/>
            <person name="Li M."/>
        </authorList>
    </citation>
    <scope>NUCLEOTIDE SEQUENCE [LARGE SCALE GENOMIC DNA]</scope>
    <source>
        <strain evidence="1">W1bin1</strain>
    </source>
</reference>
<protein>
    <submittedName>
        <fullName evidence="1">Uncharacterized protein</fullName>
    </submittedName>
</protein>
<sequence length="106" mass="12401">MTLDDLRKKVIYQNTLDIWISACEEKNTLWNEANEYKKFIDYLQTQNINMKKFPLCVNESDNSSPDKVKFAEILSESKDPSHATFTVKLSDSTIEKIRKFDFLGEN</sequence>
<organism evidence="1 2">
    <name type="scientific">Candidatus Nitrosomaritimum aestuariumsis</name>
    <dbReference type="NCBI Taxonomy" id="3342354"/>
    <lineage>
        <taxon>Archaea</taxon>
        <taxon>Nitrososphaerota</taxon>
        <taxon>Nitrososphaeria</taxon>
        <taxon>Nitrosopumilales</taxon>
        <taxon>Nitrosopumilaceae</taxon>
        <taxon>Candidatus Nitrosomaritimum</taxon>
    </lineage>
</organism>